<keyword evidence="4" id="KW-0812">Transmembrane</keyword>
<keyword evidence="4" id="KW-1133">Transmembrane helix</keyword>
<evidence type="ECO:0000313" key="7">
    <source>
        <dbReference type="Proteomes" id="UP000716906"/>
    </source>
</evidence>
<reference evidence="6 7" key="1">
    <citation type="journal article" date="2021" name="Sci. Rep.">
        <title>The distribution of antibiotic resistance genes in chicken gut microbiota commensals.</title>
        <authorList>
            <person name="Juricova H."/>
            <person name="Matiasovicova J."/>
            <person name="Kubasova T."/>
            <person name="Cejkova D."/>
            <person name="Rychlik I."/>
        </authorList>
    </citation>
    <scope>NUCLEOTIDE SEQUENCE [LARGE SCALE GENOMIC DNA]</scope>
    <source>
        <strain evidence="6 7">An773</strain>
    </source>
</reference>
<evidence type="ECO:0000259" key="5">
    <source>
        <dbReference type="PROSITE" id="PS51379"/>
    </source>
</evidence>
<keyword evidence="1" id="KW-0479">Metal-binding</keyword>
<sequence length="384" mass="44685">MEQIYRYDCTGCGACQNVCPVHCISMCQDQEGFPYPKIDAERCTGCGLCRRTCPETNRSEESFCKPYAMYAKDEDVRRRSSSGGFFFLLAAYVLESGGIVFGVRMERETARFCWTDQIDGLRDIQGSKYLQADTGHCYSSVKSFLEAGRPVLFSGTPCQVAALYRFLGREYDGLITFDFICHGVSSPEIFKKYLRKTAGTQEVERVEFRNKALGWREFSMRISFQSGEVYARSMKKDVYLQSFLRNLNLRPSCFFCRFREKNRISDFTGGDFWGCEYLAEKWRDDRGYSVVIVHSKKGEKLLEKIWPLGCWDEIRIDDVTTYNSSYTVSPWDLYSRNLFFKYTGRYSLEKSIEMASKNGIRKKAGRKWLKWKMMNRKKSKETIL</sequence>
<dbReference type="Pfam" id="PF12838">
    <property type="entry name" value="Fer4_7"/>
    <property type="match status" value="1"/>
</dbReference>
<feature type="domain" description="4Fe-4S ferredoxin-type" evidence="5">
    <location>
        <begin position="34"/>
        <end position="63"/>
    </location>
</feature>
<dbReference type="PROSITE" id="PS51379">
    <property type="entry name" value="4FE4S_FER_2"/>
    <property type="match status" value="2"/>
</dbReference>
<keyword evidence="4" id="KW-0472">Membrane</keyword>
<accession>A0ABS2E4I7</accession>
<evidence type="ECO:0000256" key="1">
    <source>
        <dbReference type="ARBA" id="ARBA00022723"/>
    </source>
</evidence>
<name>A0ABS2E4I7_9FIRM</name>
<dbReference type="InterPro" id="IPR007525">
    <property type="entry name" value="FrhB_FdhB_C"/>
</dbReference>
<proteinExistence type="predicted"/>
<dbReference type="InterPro" id="IPR017900">
    <property type="entry name" value="4Fe4S_Fe_S_CS"/>
</dbReference>
<dbReference type="Proteomes" id="UP000716906">
    <property type="component" value="Unassembled WGS sequence"/>
</dbReference>
<dbReference type="EMBL" id="JACLYY010000001">
    <property type="protein sequence ID" value="MBM6736540.1"/>
    <property type="molecule type" value="Genomic_DNA"/>
</dbReference>
<dbReference type="PANTHER" id="PTHR43193">
    <property type="match status" value="1"/>
</dbReference>
<dbReference type="PANTHER" id="PTHR43193:SF2">
    <property type="entry name" value="POLYFERREDOXIN PROTEIN FWDF"/>
    <property type="match status" value="1"/>
</dbReference>
<comment type="caution">
    <text evidence="6">The sequence shown here is derived from an EMBL/GenBank/DDBJ whole genome shotgun (WGS) entry which is preliminary data.</text>
</comment>
<protein>
    <submittedName>
        <fullName evidence="6">Coenzyme F420 hydrogenase/dehydrogenase, beta subunit C-terminal domain</fullName>
    </submittedName>
</protein>
<dbReference type="InterPro" id="IPR017896">
    <property type="entry name" value="4Fe4S_Fe-S-bd"/>
</dbReference>
<gene>
    <name evidence="6" type="ORF">H7U36_00250</name>
</gene>
<organism evidence="6 7">
    <name type="scientific">Faecalicatena fissicatena</name>
    <dbReference type="NCBI Taxonomy" id="290055"/>
    <lineage>
        <taxon>Bacteria</taxon>
        <taxon>Bacillati</taxon>
        <taxon>Bacillota</taxon>
        <taxon>Clostridia</taxon>
        <taxon>Lachnospirales</taxon>
        <taxon>Lachnospiraceae</taxon>
        <taxon>Faecalicatena</taxon>
    </lineage>
</organism>
<evidence type="ECO:0000256" key="4">
    <source>
        <dbReference type="SAM" id="Phobius"/>
    </source>
</evidence>
<keyword evidence="3" id="KW-0411">Iron-sulfur</keyword>
<evidence type="ECO:0000313" key="6">
    <source>
        <dbReference type="EMBL" id="MBM6736540.1"/>
    </source>
</evidence>
<dbReference type="RefSeq" id="WP_138303056.1">
    <property type="nucleotide sequence ID" value="NZ_JACLYY010000001.1"/>
</dbReference>
<dbReference type="PROSITE" id="PS00198">
    <property type="entry name" value="4FE4S_FER_1"/>
    <property type="match status" value="2"/>
</dbReference>
<evidence type="ECO:0000256" key="3">
    <source>
        <dbReference type="ARBA" id="ARBA00023014"/>
    </source>
</evidence>
<keyword evidence="2" id="KW-0408">Iron</keyword>
<dbReference type="SUPFAM" id="SSF54862">
    <property type="entry name" value="4Fe-4S ferredoxins"/>
    <property type="match status" value="1"/>
</dbReference>
<feature type="domain" description="4Fe-4S ferredoxin-type" evidence="5">
    <location>
        <begin position="1"/>
        <end position="29"/>
    </location>
</feature>
<feature type="transmembrane region" description="Helical" evidence="4">
    <location>
        <begin position="85"/>
        <end position="103"/>
    </location>
</feature>
<dbReference type="InterPro" id="IPR052977">
    <property type="entry name" value="Polyferredoxin-like_ET"/>
</dbReference>
<dbReference type="Pfam" id="PF04432">
    <property type="entry name" value="FrhB_FdhB_C"/>
    <property type="match status" value="1"/>
</dbReference>
<keyword evidence="7" id="KW-1185">Reference proteome</keyword>
<evidence type="ECO:0000256" key="2">
    <source>
        <dbReference type="ARBA" id="ARBA00023004"/>
    </source>
</evidence>
<dbReference type="Gene3D" id="3.30.70.20">
    <property type="match status" value="1"/>
</dbReference>